<sequence length="126" mass="14811">MLLNLSRDIMIPFSLLKYRKIKMTKEGENLATSENTDQIKGESRIQLGMSIDENGRPQFLSGRSEEEVRKEIPQIPKIFWTTKNPDIKNFIYLLWMEEMKLKNYDRKQQAKTALEQRMTGVTPENS</sequence>
<organism evidence="2">
    <name type="scientific">bioreactor metagenome</name>
    <dbReference type="NCBI Taxonomy" id="1076179"/>
    <lineage>
        <taxon>unclassified sequences</taxon>
        <taxon>metagenomes</taxon>
        <taxon>ecological metagenomes</taxon>
    </lineage>
</organism>
<evidence type="ECO:0000313" key="2">
    <source>
        <dbReference type="EMBL" id="MPM59672.1"/>
    </source>
</evidence>
<dbReference type="AlphaFoldDB" id="A0A645B2J8"/>
<accession>A0A645B2J8</accession>
<dbReference type="EMBL" id="VSSQ01017402">
    <property type="protein sequence ID" value="MPM59672.1"/>
    <property type="molecule type" value="Genomic_DNA"/>
</dbReference>
<feature type="region of interest" description="Disordered" evidence="1">
    <location>
        <begin position="107"/>
        <end position="126"/>
    </location>
</feature>
<protein>
    <submittedName>
        <fullName evidence="2">Uncharacterized protein</fullName>
    </submittedName>
</protein>
<proteinExistence type="predicted"/>
<gene>
    <name evidence="2" type="ORF">SDC9_106518</name>
</gene>
<name>A0A645B2J8_9ZZZZ</name>
<comment type="caution">
    <text evidence="2">The sequence shown here is derived from an EMBL/GenBank/DDBJ whole genome shotgun (WGS) entry which is preliminary data.</text>
</comment>
<reference evidence="2" key="1">
    <citation type="submission" date="2019-08" db="EMBL/GenBank/DDBJ databases">
        <authorList>
            <person name="Kucharzyk K."/>
            <person name="Murdoch R.W."/>
            <person name="Higgins S."/>
            <person name="Loffler F."/>
        </authorList>
    </citation>
    <scope>NUCLEOTIDE SEQUENCE</scope>
</reference>
<evidence type="ECO:0000256" key="1">
    <source>
        <dbReference type="SAM" id="MobiDB-lite"/>
    </source>
</evidence>